<dbReference type="Pfam" id="PF06099">
    <property type="entry name" value="Phenol_hyd_sub"/>
    <property type="match status" value="1"/>
</dbReference>
<gene>
    <name evidence="1" type="ORF">K2U94_06490</name>
</gene>
<keyword evidence="2" id="KW-1185">Reference proteome</keyword>
<name>A0ABS9Z409_9HYPH</name>
<dbReference type="InterPro" id="IPR010353">
    <property type="entry name" value="DmpK"/>
</dbReference>
<dbReference type="Proteomes" id="UP001139104">
    <property type="component" value="Unassembled WGS sequence"/>
</dbReference>
<organism evidence="1 2">
    <name type="scientific">Candidatus Rhodoblastus alkanivorans</name>
    <dbReference type="NCBI Taxonomy" id="2954117"/>
    <lineage>
        <taxon>Bacteria</taxon>
        <taxon>Pseudomonadati</taxon>
        <taxon>Pseudomonadota</taxon>
        <taxon>Alphaproteobacteria</taxon>
        <taxon>Hyphomicrobiales</taxon>
        <taxon>Rhodoblastaceae</taxon>
        <taxon>Rhodoblastus</taxon>
    </lineage>
</organism>
<dbReference type="EMBL" id="JAIVFP010000001">
    <property type="protein sequence ID" value="MCI4682408.1"/>
    <property type="molecule type" value="Genomic_DNA"/>
</dbReference>
<proteinExistence type="predicted"/>
<evidence type="ECO:0000313" key="1">
    <source>
        <dbReference type="EMBL" id="MCI4682408.1"/>
    </source>
</evidence>
<comment type="caution">
    <text evidence="1">The sequence shown here is derived from an EMBL/GenBank/DDBJ whole genome shotgun (WGS) entry which is preliminary data.</text>
</comment>
<reference evidence="1" key="1">
    <citation type="journal article" date="2022" name="ISME J.">
        <title>Identification of active gaseous-alkane degraders at natural gas seeps.</title>
        <authorList>
            <person name="Farhan Ul Haque M."/>
            <person name="Hernandez M."/>
            <person name="Crombie A.T."/>
            <person name="Murrell J.C."/>
        </authorList>
    </citation>
    <scope>NUCLEOTIDE SEQUENCE</scope>
    <source>
        <strain evidence="1">PC2</strain>
    </source>
</reference>
<dbReference type="RefSeq" id="WP_243066422.1">
    <property type="nucleotide sequence ID" value="NZ_JAIVFK010000020.1"/>
</dbReference>
<protein>
    <submittedName>
        <fullName evidence="1">Phenol hydroxylase subunit</fullName>
    </submittedName>
</protein>
<accession>A0ABS9Z409</accession>
<sequence length="84" mass="9636">MRKFVRIIGSRLGRYVEFEFSVNDQDLAVELILPFSAFDDFCELQNAVVLPPEPAVADELERQAWRARQPGLLRRVKDAGESEN</sequence>
<evidence type="ECO:0000313" key="2">
    <source>
        <dbReference type="Proteomes" id="UP001139104"/>
    </source>
</evidence>